<dbReference type="PANTHER" id="PTHR45586">
    <property type="entry name" value="TPR REPEAT-CONTAINING PROTEIN PA4667"/>
    <property type="match status" value="1"/>
</dbReference>
<dbReference type="PATRIC" id="fig|1666911.3.peg.3012"/>
<feature type="region of interest" description="Disordered" evidence="4">
    <location>
        <begin position="267"/>
        <end position="309"/>
    </location>
</feature>
<evidence type="ECO:0000313" key="6">
    <source>
        <dbReference type="EMBL" id="KPQ36850.1"/>
    </source>
</evidence>
<dbReference type="AlphaFoldDB" id="A0A0N8KNL2"/>
<evidence type="ECO:0000256" key="1">
    <source>
        <dbReference type="ARBA" id="ARBA00022737"/>
    </source>
</evidence>
<name>A0A0N8KNL2_9CYAN</name>
<keyword evidence="5" id="KW-0472">Membrane</keyword>
<dbReference type="Proteomes" id="UP000050465">
    <property type="component" value="Unassembled WGS sequence"/>
</dbReference>
<sequence length="309" mass="32789">MAFKRDSWLVKGVLIIAVAAFVAVPILFAFNSRTSSRGANTPPAAQTATDANSQIQGRIDGYKAVLEREPDNQTALAGIIEAQIELGDLEGAVKPLERLAELNPNTPEYSILLAQTKQQLNDLEGAAQIYRRVLTQSPGSVPALEGLVALLVSQERTEAAIGLLRDTLSTADQTNELTPGSVDKLSVKLLLGQVFVEQKNYDEAVKMYDEAIADAKTASPTQPDFRPTLAKGLVLQEKGDTTAAKALFDEALALAPTQYKDGVQQLITEKTGPAANSTTTPEAGAPEASAPEAEETEVDGSSEQPSTAE</sequence>
<evidence type="ECO:0000256" key="4">
    <source>
        <dbReference type="SAM" id="MobiDB-lite"/>
    </source>
</evidence>
<feature type="repeat" description="TPR" evidence="3">
    <location>
        <begin position="185"/>
        <end position="218"/>
    </location>
</feature>
<dbReference type="Pfam" id="PF13181">
    <property type="entry name" value="TPR_8"/>
    <property type="match status" value="1"/>
</dbReference>
<feature type="compositionally biased region" description="Low complexity" evidence="4">
    <location>
        <begin position="278"/>
        <end position="291"/>
    </location>
</feature>
<evidence type="ECO:0000256" key="3">
    <source>
        <dbReference type="PROSITE-ProRule" id="PRU00339"/>
    </source>
</evidence>
<keyword evidence="1" id="KW-0677">Repeat</keyword>
<dbReference type="Gene3D" id="1.25.40.10">
    <property type="entry name" value="Tetratricopeptide repeat domain"/>
    <property type="match status" value="1"/>
</dbReference>
<keyword evidence="2 3" id="KW-0802">TPR repeat</keyword>
<dbReference type="PROSITE" id="PS50005">
    <property type="entry name" value="TPR"/>
    <property type="match status" value="1"/>
</dbReference>
<keyword evidence="5" id="KW-0812">Transmembrane</keyword>
<dbReference type="EMBL" id="LJZR01000004">
    <property type="protein sequence ID" value="KPQ36850.1"/>
    <property type="molecule type" value="Genomic_DNA"/>
</dbReference>
<evidence type="ECO:0000256" key="5">
    <source>
        <dbReference type="SAM" id="Phobius"/>
    </source>
</evidence>
<accession>A0A0N8KNL2</accession>
<evidence type="ECO:0000313" key="7">
    <source>
        <dbReference type="Proteomes" id="UP000050465"/>
    </source>
</evidence>
<evidence type="ECO:0000256" key="2">
    <source>
        <dbReference type="ARBA" id="ARBA00022803"/>
    </source>
</evidence>
<dbReference type="SUPFAM" id="SSF48452">
    <property type="entry name" value="TPR-like"/>
    <property type="match status" value="1"/>
</dbReference>
<dbReference type="InterPro" id="IPR011990">
    <property type="entry name" value="TPR-like_helical_dom_sf"/>
</dbReference>
<proteinExistence type="predicted"/>
<dbReference type="STRING" id="1666911.HLUCCA11_04990"/>
<dbReference type="InterPro" id="IPR019734">
    <property type="entry name" value="TPR_rpt"/>
</dbReference>
<feature type="transmembrane region" description="Helical" evidence="5">
    <location>
        <begin position="12"/>
        <end position="30"/>
    </location>
</feature>
<dbReference type="Pfam" id="PF14559">
    <property type="entry name" value="TPR_19"/>
    <property type="match status" value="2"/>
</dbReference>
<dbReference type="Pfam" id="PF13374">
    <property type="entry name" value="TPR_10"/>
    <property type="match status" value="1"/>
</dbReference>
<comment type="caution">
    <text evidence="6">The sequence shown here is derived from an EMBL/GenBank/DDBJ whole genome shotgun (WGS) entry which is preliminary data.</text>
</comment>
<dbReference type="SMART" id="SM00028">
    <property type="entry name" value="TPR"/>
    <property type="match status" value="4"/>
</dbReference>
<dbReference type="PANTHER" id="PTHR45586:SF1">
    <property type="entry name" value="LIPOPOLYSACCHARIDE ASSEMBLY PROTEIN B"/>
    <property type="match status" value="1"/>
</dbReference>
<organism evidence="6 7">
    <name type="scientific">Phormidesmis priestleyi Ana</name>
    <dbReference type="NCBI Taxonomy" id="1666911"/>
    <lineage>
        <taxon>Bacteria</taxon>
        <taxon>Bacillati</taxon>
        <taxon>Cyanobacteriota</taxon>
        <taxon>Cyanophyceae</taxon>
        <taxon>Leptolyngbyales</taxon>
        <taxon>Leptolyngbyaceae</taxon>
        <taxon>Phormidesmis</taxon>
    </lineage>
</organism>
<dbReference type="InterPro" id="IPR051012">
    <property type="entry name" value="CellSynth/LPSAsmb/PSIAsmb"/>
</dbReference>
<keyword evidence="5" id="KW-1133">Transmembrane helix</keyword>
<reference evidence="6 7" key="1">
    <citation type="submission" date="2015-09" db="EMBL/GenBank/DDBJ databases">
        <title>Identification and resolution of microdiversity through metagenomic sequencing of parallel consortia.</title>
        <authorList>
            <person name="Nelson W.C."/>
            <person name="Romine M.F."/>
            <person name="Lindemann S.R."/>
        </authorList>
    </citation>
    <scope>NUCLEOTIDE SEQUENCE [LARGE SCALE GENOMIC DNA]</scope>
    <source>
        <strain evidence="6">Ana</strain>
    </source>
</reference>
<gene>
    <name evidence="6" type="ORF">HLUCCA11_04990</name>
</gene>
<protein>
    <submittedName>
        <fullName evidence="6">Tetratricopeptide repeat</fullName>
    </submittedName>
</protein>